<dbReference type="Proteomes" id="UP001054945">
    <property type="component" value="Unassembled WGS sequence"/>
</dbReference>
<evidence type="ECO:0000313" key="3">
    <source>
        <dbReference type="Proteomes" id="UP001054945"/>
    </source>
</evidence>
<evidence type="ECO:0000256" key="1">
    <source>
        <dbReference type="SAM" id="MobiDB-lite"/>
    </source>
</evidence>
<name>A0AAV4WQ49_CAEEX</name>
<reference evidence="2 3" key="1">
    <citation type="submission" date="2021-06" db="EMBL/GenBank/DDBJ databases">
        <title>Caerostris extrusa draft genome.</title>
        <authorList>
            <person name="Kono N."/>
            <person name="Arakawa K."/>
        </authorList>
    </citation>
    <scope>NUCLEOTIDE SEQUENCE [LARGE SCALE GENOMIC DNA]</scope>
</reference>
<feature type="region of interest" description="Disordered" evidence="1">
    <location>
        <begin position="1"/>
        <end position="32"/>
    </location>
</feature>
<protein>
    <submittedName>
        <fullName evidence="2">Uncharacterized protein</fullName>
    </submittedName>
</protein>
<proteinExistence type="predicted"/>
<accession>A0AAV4WQ49</accession>
<evidence type="ECO:0000313" key="2">
    <source>
        <dbReference type="EMBL" id="GIY83670.1"/>
    </source>
</evidence>
<organism evidence="2 3">
    <name type="scientific">Caerostris extrusa</name>
    <name type="common">Bark spider</name>
    <name type="synonym">Caerostris bankana</name>
    <dbReference type="NCBI Taxonomy" id="172846"/>
    <lineage>
        <taxon>Eukaryota</taxon>
        <taxon>Metazoa</taxon>
        <taxon>Ecdysozoa</taxon>
        <taxon>Arthropoda</taxon>
        <taxon>Chelicerata</taxon>
        <taxon>Arachnida</taxon>
        <taxon>Araneae</taxon>
        <taxon>Araneomorphae</taxon>
        <taxon>Entelegynae</taxon>
        <taxon>Araneoidea</taxon>
        <taxon>Araneidae</taxon>
        <taxon>Caerostris</taxon>
    </lineage>
</organism>
<keyword evidence="3" id="KW-1185">Reference proteome</keyword>
<gene>
    <name evidence="2" type="ORF">CEXT_30961</name>
</gene>
<comment type="caution">
    <text evidence="2">The sequence shown here is derived from an EMBL/GenBank/DDBJ whole genome shotgun (WGS) entry which is preliminary data.</text>
</comment>
<sequence length="107" mass="11972">MKDKQSLPTPSLNHRGSVSADKSSGKEHRASIHLSPCSSSLHLTQEHCKRTFTSFYPTIRNPPPPLFKAIVSRRMKSECKFWNGFVLVAVELSLSCLGPPPERRALQ</sequence>
<feature type="compositionally biased region" description="Polar residues" evidence="1">
    <location>
        <begin position="1"/>
        <end position="22"/>
    </location>
</feature>
<dbReference type="AlphaFoldDB" id="A0AAV4WQ49"/>
<dbReference type="EMBL" id="BPLR01016415">
    <property type="protein sequence ID" value="GIY83670.1"/>
    <property type="molecule type" value="Genomic_DNA"/>
</dbReference>